<reference evidence="3 4" key="1">
    <citation type="submission" date="2016-10" db="EMBL/GenBank/DDBJ databases">
        <authorList>
            <person name="de Groot N.N."/>
        </authorList>
    </citation>
    <scope>NUCLEOTIDE SEQUENCE [LARGE SCALE GENOMIC DNA]</scope>
    <source>
        <strain evidence="4">E92,LMG 26720,CCM 7988</strain>
    </source>
</reference>
<dbReference type="Proteomes" id="UP000199306">
    <property type="component" value="Unassembled WGS sequence"/>
</dbReference>
<organism evidence="3 4">
    <name type="scientific">Pseudarcicella hirudinis</name>
    <dbReference type="NCBI Taxonomy" id="1079859"/>
    <lineage>
        <taxon>Bacteria</taxon>
        <taxon>Pseudomonadati</taxon>
        <taxon>Bacteroidota</taxon>
        <taxon>Cytophagia</taxon>
        <taxon>Cytophagales</taxon>
        <taxon>Flectobacillaceae</taxon>
        <taxon>Pseudarcicella</taxon>
    </lineage>
</organism>
<dbReference type="OrthoDB" id="681113at2"/>
<dbReference type="AlphaFoldDB" id="A0A1I5VSQ6"/>
<dbReference type="RefSeq" id="WP_092018248.1">
    <property type="nucleotide sequence ID" value="NZ_FOXH01000010.1"/>
</dbReference>
<feature type="transmembrane region" description="Helical" evidence="1">
    <location>
        <begin position="15"/>
        <end position="32"/>
    </location>
</feature>
<evidence type="ECO:0000313" key="4">
    <source>
        <dbReference type="Proteomes" id="UP000199306"/>
    </source>
</evidence>
<dbReference type="STRING" id="1079859.SAMN04515674_11039"/>
<feature type="transmembrane region" description="Helical" evidence="1">
    <location>
        <begin position="105"/>
        <end position="121"/>
    </location>
</feature>
<dbReference type="EMBL" id="FOXH01000010">
    <property type="protein sequence ID" value="SFQ10490.1"/>
    <property type="molecule type" value="Genomic_DNA"/>
</dbReference>
<feature type="transmembrane region" description="Helical" evidence="1">
    <location>
        <begin position="44"/>
        <end position="62"/>
    </location>
</feature>
<dbReference type="InterPro" id="IPR017850">
    <property type="entry name" value="Alkaline_phosphatase_core_sf"/>
</dbReference>
<dbReference type="Pfam" id="PF00884">
    <property type="entry name" value="Sulfatase"/>
    <property type="match status" value="1"/>
</dbReference>
<dbReference type="Gene3D" id="3.40.720.10">
    <property type="entry name" value="Alkaline Phosphatase, subunit A"/>
    <property type="match status" value="1"/>
</dbReference>
<protein>
    <submittedName>
        <fullName evidence="3">Sulfatase</fullName>
    </submittedName>
</protein>
<sequence>MSLIERLKTSLRDKYILHPVLVIIYFILHNTIEFGDEAFRWYEPAGSLVVLLIVTYLLDRLLSRFFKDKFNSRYILTFILVSILFYQDIFYFIKNYFFYNLRHRHVLSFLFLILISLFFKLKTVTSRLPNLFLNVLFLIYISIDIISLLEGNNYFGQRDTAFSHSAKNTSKNHPDVYLILLDGYANNKSLDKYYKYDNTAFTDSLKKLGFYFVKNSRSNYPFTVQTVSSMLNLDYLKPTQKNVPREFLEYIYNNKVVSLYEDYGYSIHNLSAFHFKNYHSKYVLKFFINKSSFAFFLLSKCIIYDIINKGEKGEGVTRELNILKGVNFLVKNENSTTPKFVYAHLLLTHSPFYLNDKYKVDKTIYAESPSLTGILPLVDDDTTNNTLGSSRIDSTNSINYINHVRFTNIKALELCSKLTKRNSIVILLSDHGSRMLSNPISNYEAVKERYMNFCAIYYPDGKYNHLYDSITPVNVIRQVLNKSLGTKFSNLEDKSGLEVR</sequence>
<evidence type="ECO:0000313" key="3">
    <source>
        <dbReference type="EMBL" id="SFQ10490.1"/>
    </source>
</evidence>
<dbReference type="InterPro" id="IPR000917">
    <property type="entry name" value="Sulfatase_N"/>
</dbReference>
<accession>A0A1I5VSQ6</accession>
<proteinExistence type="predicted"/>
<feature type="domain" description="Sulfatase N-terminal" evidence="2">
    <location>
        <begin position="176"/>
        <end position="473"/>
    </location>
</feature>
<feature type="transmembrane region" description="Helical" evidence="1">
    <location>
        <begin position="74"/>
        <end position="93"/>
    </location>
</feature>
<keyword evidence="1" id="KW-0472">Membrane</keyword>
<keyword evidence="1" id="KW-1133">Transmembrane helix</keyword>
<keyword evidence="1" id="KW-0812">Transmembrane</keyword>
<keyword evidence="4" id="KW-1185">Reference proteome</keyword>
<dbReference type="SUPFAM" id="SSF53649">
    <property type="entry name" value="Alkaline phosphatase-like"/>
    <property type="match status" value="1"/>
</dbReference>
<evidence type="ECO:0000259" key="2">
    <source>
        <dbReference type="Pfam" id="PF00884"/>
    </source>
</evidence>
<gene>
    <name evidence="3" type="ORF">SAMN04515674_11039</name>
</gene>
<name>A0A1I5VSQ6_9BACT</name>
<evidence type="ECO:0000256" key="1">
    <source>
        <dbReference type="SAM" id="Phobius"/>
    </source>
</evidence>